<dbReference type="HOGENOM" id="CLU_037628_6_1_5"/>
<dbReference type="SUPFAM" id="SSF53822">
    <property type="entry name" value="Periplasmic binding protein-like I"/>
    <property type="match status" value="1"/>
</dbReference>
<accession>M9RP08</accession>
<dbReference type="InterPro" id="IPR000843">
    <property type="entry name" value="HTH_LacI"/>
</dbReference>
<dbReference type="Pfam" id="PF13377">
    <property type="entry name" value="Peripla_BP_3"/>
    <property type="match status" value="1"/>
</dbReference>
<dbReference type="STRING" id="391616.OA238_c34830"/>
<keyword evidence="1" id="KW-0678">Repressor</keyword>
<dbReference type="Proteomes" id="UP000004688">
    <property type="component" value="Chromosome"/>
</dbReference>
<dbReference type="eggNOG" id="COG1609">
    <property type="taxonomic scope" value="Bacteria"/>
</dbReference>
<dbReference type="Gene3D" id="3.40.50.2300">
    <property type="match status" value="2"/>
</dbReference>
<dbReference type="GO" id="GO:0000976">
    <property type="term" value="F:transcription cis-regulatory region binding"/>
    <property type="evidence" value="ECO:0007669"/>
    <property type="project" value="TreeGrafter"/>
</dbReference>
<dbReference type="KEGG" id="oar:OA238_c34830"/>
<dbReference type="InterPro" id="IPR028082">
    <property type="entry name" value="Peripla_BP_I"/>
</dbReference>
<evidence type="ECO:0000256" key="1">
    <source>
        <dbReference type="ARBA" id="ARBA00022491"/>
    </source>
</evidence>
<evidence type="ECO:0000313" key="6">
    <source>
        <dbReference type="EMBL" id="AGI73453.1"/>
    </source>
</evidence>
<dbReference type="CDD" id="cd06278">
    <property type="entry name" value="PBP1_LacI-like"/>
    <property type="match status" value="1"/>
</dbReference>
<name>M9RP08_9RHOB</name>
<keyword evidence="7" id="KW-1185">Reference proteome</keyword>
<keyword evidence="3" id="KW-0238">DNA-binding</keyword>
<evidence type="ECO:0000259" key="5">
    <source>
        <dbReference type="PROSITE" id="PS50932"/>
    </source>
</evidence>
<dbReference type="SUPFAM" id="SSF47413">
    <property type="entry name" value="lambda repressor-like DNA-binding domains"/>
    <property type="match status" value="1"/>
</dbReference>
<dbReference type="Gene3D" id="1.10.260.40">
    <property type="entry name" value="lambda repressor-like DNA-binding domains"/>
    <property type="match status" value="1"/>
</dbReference>
<feature type="domain" description="HTH lacI-type" evidence="5">
    <location>
        <begin position="16"/>
        <end position="70"/>
    </location>
</feature>
<gene>
    <name evidence="6" type="ORF">OA238_c34830</name>
</gene>
<keyword evidence="2" id="KW-0805">Transcription regulation</keyword>
<dbReference type="InterPro" id="IPR046335">
    <property type="entry name" value="LacI/GalR-like_sensor"/>
</dbReference>
<evidence type="ECO:0000256" key="3">
    <source>
        <dbReference type="ARBA" id="ARBA00023125"/>
    </source>
</evidence>
<dbReference type="AlphaFoldDB" id="M9RP08"/>
<protein>
    <submittedName>
        <fullName evidence="6">LacI family transcriptional repressor</fullName>
    </submittedName>
</protein>
<dbReference type="InterPro" id="IPR010982">
    <property type="entry name" value="Lambda_DNA-bd_dom_sf"/>
</dbReference>
<evidence type="ECO:0000256" key="4">
    <source>
        <dbReference type="ARBA" id="ARBA00023163"/>
    </source>
</evidence>
<evidence type="ECO:0000256" key="2">
    <source>
        <dbReference type="ARBA" id="ARBA00023015"/>
    </source>
</evidence>
<dbReference type="CDD" id="cd01392">
    <property type="entry name" value="HTH_LacI"/>
    <property type="match status" value="1"/>
</dbReference>
<proteinExistence type="predicted"/>
<keyword evidence="4" id="KW-0804">Transcription</keyword>
<dbReference type="PANTHER" id="PTHR30146:SF95">
    <property type="entry name" value="RIBOSE OPERON REPRESSOR"/>
    <property type="match status" value="1"/>
</dbReference>
<dbReference type="SMART" id="SM00354">
    <property type="entry name" value="HTH_LACI"/>
    <property type="match status" value="1"/>
</dbReference>
<evidence type="ECO:0000313" key="7">
    <source>
        <dbReference type="Proteomes" id="UP000004688"/>
    </source>
</evidence>
<dbReference type="Pfam" id="PF00356">
    <property type="entry name" value="LacI"/>
    <property type="match status" value="1"/>
</dbReference>
<dbReference type="PANTHER" id="PTHR30146">
    <property type="entry name" value="LACI-RELATED TRANSCRIPTIONAL REPRESSOR"/>
    <property type="match status" value="1"/>
</dbReference>
<dbReference type="EMBL" id="CP003742">
    <property type="protein sequence ID" value="AGI73453.1"/>
    <property type="molecule type" value="Genomic_DNA"/>
</dbReference>
<dbReference type="PROSITE" id="PS50932">
    <property type="entry name" value="HTH_LACI_2"/>
    <property type="match status" value="1"/>
</dbReference>
<reference evidence="6 7" key="1">
    <citation type="journal article" date="2013" name="PLoS ONE">
        <title>Poles Apart: Arctic and Antarctic Octadecabacter strains Share High Genome Plasticity and a New Type of Xanthorhodopsin.</title>
        <authorList>
            <person name="Vollmers J."/>
            <person name="Voget S."/>
            <person name="Dietrich S."/>
            <person name="Gollnow K."/>
            <person name="Smits M."/>
            <person name="Meyer K."/>
            <person name="Brinkhoff T."/>
            <person name="Simon M."/>
            <person name="Daniel R."/>
        </authorList>
    </citation>
    <scope>NUCLEOTIDE SEQUENCE [LARGE SCALE GENOMIC DNA]</scope>
    <source>
        <strain evidence="6 7">238</strain>
    </source>
</reference>
<organism evidence="6 7">
    <name type="scientific">Octadecabacter arcticus 238</name>
    <dbReference type="NCBI Taxonomy" id="391616"/>
    <lineage>
        <taxon>Bacteria</taxon>
        <taxon>Pseudomonadati</taxon>
        <taxon>Pseudomonadota</taxon>
        <taxon>Alphaproteobacteria</taxon>
        <taxon>Rhodobacterales</taxon>
        <taxon>Roseobacteraceae</taxon>
        <taxon>Octadecabacter</taxon>
    </lineage>
</organism>
<dbReference type="GO" id="GO:0003700">
    <property type="term" value="F:DNA-binding transcription factor activity"/>
    <property type="evidence" value="ECO:0007669"/>
    <property type="project" value="TreeGrafter"/>
</dbReference>
<sequence>MRKWTNKPMPMMTRPVTLKDVANRAGVSTSAVSRAFTDGASVSEKMRRKVEKAASDLGYSPNALASSLTTGRTKLIGLVSNNFHNPIFLQVFDLFTRKLQDKGLRPLLMNLSDEQDALTSVRRLKQYSVDGVIVASSTLPPEFSKAFRDAGVPVVNSFGRFSTTPDVHVVGVDNSECGRMAARELVARGYASVGFMGGPETATSTQDRFRGFSQELAKHPDVARRHSFASDYSFDAGRAEMQRLIADSPLAEAYFCGDDVLSIGALSALADAGLNVPRDIGIIGFNDMEMARWENINLTTIGQPIEQIIHSSVELIVAMLDDPDRYPEVRLFPCKMVERGTLRPAP</sequence>